<dbReference type="EMBL" id="NNAY01002577">
    <property type="protein sequence ID" value="OXU21012.1"/>
    <property type="molecule type" value="Genomic_DNA"/>
</dbReference>
<keyword evidence="2" id="KW-1185">Reference proteome</keyword>
<dbReference type="Proteomes" id="UP000215335">
    <property type="component" value="Unassembled WGS sequence"/>
</dbReference>
<evidence type="ECO:0000313" key="1">
    <source>
        <dbReference type="EMBL" id="OXU21012.1"/>
    </source>
</evidence>
<reference evidence="1 2" key="1">
    <citation type="journal article" date="2017" name="Curr. Biol.">
        <title>The Evolution of Venom by Co-option of Single-Copy Genes.</title>
        <authorList>
            <person name="Martinson E.O."/>
            <person name="Mrinalini"/>
            <person name="Kelkar Y.D."/>
            <person name="Chang C.H."/>
            <person name="Werren J.H."/>
        </authorList>
    </citation>
    <scope>NUCLEOTIDE SEQUENCE [LARGE SCALE GENOMIC DNA]</scope>
    <source>
        <strain evidence="1 2">Alberta</strain>
        <tissue evidence="1">Whole body</tissue>
    </source>
</reference>
<sequence length="61" mass="6901">MSIARIEVSKVRFNLRAGELKIVAWVKSCLGLKIVKSGKDGRKELQFEPQIVEINCSDQKI</sequence>
<organism evidence="1 2">
    <name type="scientific">Trichomalopsis sarcophagae</name>
    <dbReference type="NCBI Taxonomy" id="543379"/>
    <lineage>
        <taxon>Eukaryota</taxon>
        <taxon>Metazoa</taxon>
        <taxon>Ecdysozoa</taxon>
        <taxon>Arthropoda</taxon>
        <taxon>Hexapoda</taxon>
        <taxon>Insecta</taxon>
        <taxon>Pterygota</taxon>
        <taxon>Neoptera</taxon>
        <taxon>Endopterygota</taxon>
        <taxon>Hymenoptera</taxon>
        <taxon>Apocrita</taxon>
        <taxon>Proctotrupomorpha</taxon>
        <taxon>Chalcidoidea</taxon>
        <taxon>Pteromalidae</taxon>
        <taxon>Pteromalinae</taxon>
        <taxon>Trichomalopsis</taxon>
    </lineage>
</organism>
<comment type="caution">
    <text evidence="1">The sequence shown here is derived from an EMBL/GenBank/DDBJ whole genome shotgun (WGS) entry which is preliminary data.</text>
</comment>
<accession>A0A232ERQ7</accession>
<gene>
    <name evidence="1" type="ORF">TSAR_009851</name>
</gene>
<name>A0A232ERQ7_9HYME</name>
<evidence type="ECO:0000313" key="2">
    <source>
        <dbReference type="Proteomes" id="UP000215335"/>
    </source>
</evidence>
<dbReference type="AlphaFoldDB" id="A0A232ERQ7"/>
<protein>
    <submittedName>
        <fullName evidence="1">Uncharacterized protein</fullName>
    </submittedName>
</protein>
<proteinExistence type="predicted"/>